<evidence type="ECO:0000256" key="2">
    <source>
        <dbReference type="ARBA" id="ARBA00022475"/>
    </source>
</evidence>
<keyword evidence="5 6" id="KW-0472">Membrane</keyword>
<evidence type="ECO:0000256" key="6">
    <source>
        <dbReference type="SAM" id="Phobius"/>
    </source>
</evidence>
<dbReference type="PANTHER" id="PTHR35007:SF2">
    <property type="entry name" value="PILUS ASSEMBLE PROTEIN"/>
    <property type="match status" value="1"/>
</dbReference>
<dbReference type="InterPro" id="IPR018076">
    <property type="entry name" value="T2SS_GspF_dom"/>
</dbReference>
<keyword evidence="2" id="KW-1003">Cell membrane</keyword>
<reference evidence="9" key="1">
    <citation type="submission" date="2015-07" db="EMBL/GenBank/DDBJ databases">
        <title>Near-Complete Genome Sequence of the Cellulolytic Bacterium Bacteroides (Pseudobacteroides) cellulosolvens ATCC 35603.</title>
        <authorList>
            <person name="Dassa B."/>
            <person name="Utturkar S.M."/>
            <person name="Klingeman D.M."/>
            <person name="Hurt R.A."/>
            <person name="Keller M."/>
            <person name="Xu J."/>
            <person name="Reddy Y.H.K."/>
            <person name="Borovok I."/>
            <person name="Grinberg I.R."/>
            <person name="Lamed R."/>
            <person name="Zhivin O."/>
            <person name="Bayer E.A."/>
            <person name="Brown S.D."/>
        </authorList>
    </citation>
    <scope>NUCLEOTIDE SEQUENCE [LARGE SCALE GENOMIC DNA]</scope>
    <source>
        <strain evidence="9">DSM 2933</strain>
    </source>
</reference>
<accession>A0A0L6JHV7</accession>
<dbReference type="AlphaFoldDB" id="A0A0L6JHV7"/>
<dbReference type="STRING" id="398512.Bccel_0324"/>
<evidence type="ECO:0000313" key="9">
    <source>
        <dbReference type="Proteomes" id="UP000036923"/>
    </source>
</evidence>
<keyword evidence="3 6" id="KW-0812">Transmembrane</keyword>
<feature type="transmembrane region" description="Helical" evidence="6">
    <location>
        <begin position="261"/>
        <end position="285"/>
    </location>
</feature>
<dbReference type="Proteomes" id="UP000036923">
    <property type="component" value="Unassembled WGS sequence"/>
</dbReference>
<feature type="transmembrane region" description="Helical" evidence="6">
    <location>
        <begin position="149"/>
        <end position="167"/>
    </location>
</feature>
<sequence>MIIVFIASLLLFASLFMVSRNKYSEFIEPLDEKEFRLKKFLSIGFWVMDKFNYKYGTKYDRNLLNKTAELNGGVYAHYYLRVHWANKITFELMLLVFMLFINAAMGEINVELLIFSLFILAAVAYAFDKDLDKKVDKRRLSMQIDFPDFLNSLTLLINAGMTVTNAWTRIVTDIKKDTPLYVELRNVMLDISNGKSEIGAYEEFAKRCRLPEVTKFVSVITQNLKKGNSELVDILKFQSRECWELRKHAAKRLGEEASSKALFPMMFMFLAVVLVVVTPAILGLLDSV</sequence>
<name>A0A0L6JHV7_9FIRM</name>
<feature type="transmembrane region" description="Helical" evidence="6">
    <location>
        <begin position="84"/>
        <end position="101"/>
    </location>
</feature>
<evidence type="ECO:0000256" key="1">
    <source>
        <dbReference type="ARBA" id="ARBA00004651"/>
    </source>
</evidence>
<evidence type="ECO:0000256" key="5">
    <source>
        <dbReference type="ARBA" id="ARBA00023136"/>
    </source>
</evidence>
<keyword evidence="9" id="KW-1185">Reference proteome</keyword>
<keyword evidence="4 6" id="KW-1133">Transmembrane helix</keyword>
<evidence type="ECO:0000313" key="8">
    <source>
        <dbReference type="EMBL" id="KNY25067.1"/>
    </source>
</evidence>
<comment type="subcellular location">
    <subcellularLocation>
        <location evidence="1">Cell membrane</location>
        <topology evidence="1">Multi-pass membrane protein</topology>
    </subcellularLocation>
</comment>
<proteinExistence type="predicted"/>
<dbReference type="Pfam" id="PF00482">
    <property type="entry name" value="T2SSF"/>
    <property type="match status" value="1"/>
</dbReference>
<evidence type="ECO:0000256" key="4">
    <source>
        <dbReference type="ARBA" id="ARBA00022989"/>
    </source>
</evidence>
<comment type="caution">
    <text evidence="8">The sequence shown here is derived from an EMBL/GenBank/DDBJ whole genome shotgun (WGS) entry which is preliminary data.</text>
</comment>
<gene>
    <name evidence="8" type="ORF">Bccel_0324</name>
</gene>
<dbReference type="OrthoDB" id="9793966at2"/>
<feature type="domain" description="Type II secretion system protein GspF" evidence="7">
    <location>
        <begin position="149"/>
        <end position="279"/>
    </location>
</feature>
<evidence type="ECO:0000259" key="7">
    <source>
        <dbReference type="Pfam" id="PF00482"/>
    </source>
</evidence>
<evidence type="ECO:0000256" key="3">
    <source>
        <dbReference type="ARBA" id="ARBA00022692"/>
    </source>
</evidence>
<feature type="transmembrane region" description="Helical" evidence="6">
    <location>
        <begin position="108"/>
        <end position="127"/>
    </location>
</feature>
<dbReference type="eggNOG" id="COG2064">
    <property type="taxonomic scope" value="Bacteria"/>
</dbReference>
<dbReference type="PANTHER" id="PTHR35007">
    <property type="entry name" value="INTEGRAL MEMBRANE PROTEIN-RELATED"/>
    <property type="match status" value="1"/>
</dbReference>
<dbReference type="EMBL" id="LGTC01000001">
    <property type="protein sequence ID" value="KNY25067.1"/>
    <property type="molecule type" value="Genomic_DNA"/>
</dbReference>
<dbReference type="GO" id="GO:0005886">
    <property type="term" value="C:plasma membrane"/>
    <property type="evidence" value="ECO:0007669"/>
    <property type="project" value="UniProtKB-SubCell"/>
</dbReference>
<protein>
    <submittedName>
        <fullName evidence="8">Type II secretion system F domain-containing protein</fullName>
    </submittedName>
</protein>
<organism evidence="8 9">
    <name type="scientific">Pseudobacteroides cellulosolvens ATCC 35603 = DSM 2933</name>
    <dbReference type="NCBI Taxonomy" id="398512"/>
    <lineage>
        <taxon>Bacteria</taxon>
        <taxon>Bacillati</taxon>
        <taxon>Bacillota</taxon>
        <taxon>Clostridia</taxon>
        <taxon>Eubacteriales</taxon>
        <taxon>Oscillospiraceae</taxon>
        <taxon>Pseudobacteroides</taxon>
    </lineage>
</organism>
<dbReference type="RefSeq" id="WP_036946217.1">
    <property type="nucleotide sequence ID" value="NZ_KN050763.1"/>
</dbReference>